<gene>
    <name evidence="2" type="ORF">PR048_013933</name>
</gene>
<proteinExistence type="predicted"/>
<evidence type="ECO:0000313" key="2">
    <source>
        <dbReference type="EMBL" id="KAJ8887715.1"/>
    </source>
</evidence>
<sequence length="117" mass="13128">MQMSASMKLLMRSHLVLLQLLNPARLDSAPSSTGFHQTITCASNAPVDNEDESDNVLTENDTNTSLFGRRNCFEWKSKPLSCATQTIRHNVIKVRLEKLEEPARTLGDSPSAEQVWR</sequence>
<dbReference type="EMBL" id="JARBHB010000004">
    <property type="protein sequence ID" value="KAJ8887715.1"/>
    <property type="molecule type" value="Genomic_DNA"/>
</dbReference>
<reference evidence="2 3" key="1">
    <citation type="submission" date="2023-02" db="EMBL/GenBank/DDBJ databases">
        <title>LHISI_Scaffold_Assembly.</title>
        <authorList>
            <person name="Stuart O.P."/>
            <person name="Cleave R."/>
            <person name="Magrath M.J.L."/>
            <person name="Mikheyev A.S."/>
        </authorList>
    </citation>
    <scope>NUCLEOTIDE SEQUENCE [LARGE SCALE GENOMIC DNA]</scope>
    <source>
        <strain evidence="2">Daus_M_001</strain>
        <tissue evidence="2">Leg muscle</tissue>
    </source>
</reference>
<evidence type="ECO:0000256" key="1">
    <source>
        <dbReference type="SAM" id="SignalP"/>
    </source>
</evidence>
<name>A0ABQ9HTJ5_9NEOP</name>
<feature type="signal peptide" evidence="1">
    <location>
        <begin position="1"/>
        <end position="26"/>
    </location>
</feature>
<dbReference type="Proteomes" id="UP001159363">
    <property type="component" value="Chromosome X"/>
</dbReference>
<keyword evidence="3" id="KW-1185">Reference proteome</keyword>
<organism evidence="2 3">
    <name type="scientific">Dryococelus australis</name>
    <dbReference type="NCBI Taxonomy" id="614101"/>
    <lineage>
        <taxon>Eukaryota</taxon>
        <taxon>Metazoa</taxon>
        <taxon>Ecdysozoa</taxon>
        <taxon>Arthropoda</taxon>
        <taxon>Hexapoda</taxon>
        <taxon>Insecta</taxon>
        <taxon>Pterygota</taxon>
        <taxon>Neoptera</taxon>
        <taxon>Polyneoptera</taxon>
        <taxon>Phasmatodea</taxon>
        <taxon>Verophasmatodea</taxon>
        <taxon>Anareolatae</taxon>
        <taxon>Phasmatidae</taxon>
        <taxon>Eurycanthinae</taxon>
        <taxon>Dryococelus</taxon>
    </lineage>
</organism>
<protein>
    <recommendedName>
        <fullName evidence="4">Secreted protein</fullName>
    </recommendedName>
</protein>
<accession>A0ABQ9HTJ5</accession>
<evidence type="ECO:0008006" key="4">
    <source>
        <dbReference type="Google" id="ProtNLM"/>
    </source>
</evidence>
<feature type="chain" id="PRO_5045199868" description="Secreted protein" evidence="1">
    <location>
        <begin position="27"/>
        <end position="117"/>
    </location>
</feature>
<comment type="caution">
    <text evidence="2">The sequence shown here is derived from an EMBL/GenBank/DDBJ whole genome shotgun (WGS) entry which is preliminary data.</text>
</comment>
<keyword evidence="1" id="KW-0732">Signal</keyword>
<evidence type="ECO:0000313" key="3">
    <source>
        <dbReference type="Proteomes" id="UP001159363"/>
    </source>
</evidence>